<accession>A0AAD7PRT6</accession>
<keyword evidence="2" id="KW-0119">Carbohydrate metabolism</keyword>
<comment type="caution">
    <text evidence="4">The sequence shown here is derived from an EMBL/GenBank/DDBJ whole genome shotgun (WGS) entry which is preliminary data.</text>
</comment>
<dbReference type="InterPro" id="IPR056301">
    <property type="entry name" value="GWD-like_N_Ig"/>
</dbReference>
<dbReference type="Pfam" id="PF23166">
    <property type="entry name" value="Ig_N_CWD1"/>
    <property type="match status" value="1"/>
</dbReference>
<evidence type="ECO:0000313" key="5">
    <source>
        <dbReference type="Proteomes" id="UP001163823"/>
    </source>
</evidence>
<evidence type="ECO:0000256" key="1">
    <source>
        <dbReference type="ARBA" id="ARBA00022723"/>
    </source>
</evidence>
<evidence type="ECO:0000259" key="3">
    <source>
        <dbReference type="Pfam" id="PF23166"/>
    </source>
</evidence>
<gene>
    <name evidence="4" type="ORF">O6P43_015439</name>
</gene>
<dbReference type="Proteomes" id="UP001163823">
    <property type="component" value="Chromosome 6"/>
</dbReference>
<name>A0AAD7PRT6_QUISA</name>
<organism evidence="4 5">
    <name type="scientific">Quillaja saponaria</name>
    <name type="common">Soap bark tree</name>
    <dbReference type="NCBI Taxonomy" id="32244"/>
    <lineage>
        <taxon>Eukaryota</taxon>
        <taxon>Viridiplantae</taxon>
        <taxon>Streptophyta</taxon>
        <taxon>Embryophyta</taxon>
        <taxon>Tracheophyta</taxon>
        <taxon>Spermatophyta</taxon>
        <taxon>Magnoliopsida</taxon>
        <taxon>eudicotyledons</taxon>
        <taxon>Gunneridae</taxon>
        <taxon>Pentapetalae</taxon>
        <taxon>rosids</taxon>
        <taxon>fabids</taxon>
        <taxon>Fabales</taxon>
        <taxon>Quillajaceae</taxon>
        <taxon>Quillaja</taxon>
    </lineage>
</organism>
<dbReference type="EMBL" id="JARAOO010000006">
    <property type="protein sequence ID" value="KAJ7965876.1"/>
    <property type="molecule type" value="Genomic_DNA"/>
</dbReference>
<reference evidence="4" key="1">
    <citation type="journal article" date="2023" name="Science">
        <title>Elucidation of the pathway for biosynthesis of saponin adjuvants from the soapbark tree.</title>
        <authorList>
            <person name="Reed J."/>
            <person name="Orme A."/>
            <person name="El-Demerdash A."/>
            <person name="Owen C."/>
            <person name="Martin L.B.B."/>
            <person name="Misra R.C."/>
            <person name="Kikuchi S."/>
            <person name="Rejzek M."/>
            <person name="Martin A.C."/>
            <person name="Harkess A."/>
            <person name="Leebens-Mack J."/>
            <person name="Louveau T."/>
            <person name="Stephenson M.J."/>
            <person name="Osbourn A."/>
        </authorList>
    </citation>
    <scope>NUCLEOTIDE SEQUENCE</scope>
    <source>
        <strain evidence="4">S10</strain>
    </source>
</reference>
<keyword evidence="1" id="KW-0479">Metal-binding</keyword>
<dbReference type="PANTHER" id="PTHR46999:SF4">
    <property type="entry name" value="ALPHA-GLUCAN WATER DIKINASE 2"/>
    <property type="match status" value="1"/>
</dbReference>
<evidence type="ECO:0000256" key="2">
    <source>
        <dbReference type="ARBA" id="ARBA00023277"/>
    </source>
</evidence>
<evidence type="ECO:0000313" key="4">
    <source>
        <dbReference type="EMBL" id="KAJ7965876.1"/>
    </source>
</evidence>
<dbReference type="PANTHER" id="PTHR46999">
    <property type="entry name" value="ALPHA-GLUCAN WATER DIKINASE 1, CHLOROPLASTIC-RELATED"/>
    <property type="match status" value="1"/>
</dbReference>
<protein>
    <submittedName>
        <fullName evidence="4">Alpha-glucan water dikinase 2</fullName>
    </submittedName>
</protein>
<dbReference type="KEGG" id="qsa:O6P43_015439"/>
<dbReference type="GO" id="GO:0046872">
    <property type="term" value="F:metal ion binding"/>
    <property type="evidence" value="ECO:0007669"/>
    <property type="project" value="UniProtKB-KW"/>
</dbReference>
<feature type="domain" description="Alpha-glucan water dikinase-like N-terminal Ig-like" evidence="3">
    <location>
        <begin position="72"/>
        <end position="181"/>
    </location>
</feature>
<keyword evidence="5" id="KW-1185">Reference proteome</keyword>
<proteinExistence type="predicted"/>
<sequence length="187" mass="21675">MMLLYTGSCKHLLRTIMNVIPDTVDGFVKTFHSYTRKLFVGGLETRLAQFVQKTVSMASSRPINSTQVSRVHHFDLVEGMQLQINVSGSSERGNVRIEFQLKNCTRTWVLHWGFIVPGNTNWFIPADNAMGSKPYKTGLLQSQFTKHGQIYLLIIELRDTNIHAIEFVLKDGNYERWFVYNFYIFFL</sequence>
<dbReference type="AlphaFoldDB" id="A0AAD7PRT6"/>